<evidence type="ECO:0000313" key="3">
    <source>
        <dbReference type="Proteomes" id="UP000326554"/>
    </source>
</evidence>
<name>A0A5J5GBA5_9RHOB</name>
<protein>
    <submittedName>
        <fullName evidence="2">Exopolysaccharide biosynthesis protein</fullName>
    </submittedName>
</protein>
<proteinExistence type="predicted"/>
<dbReference type="AlphaFoldDB" id="A0A5J5GBA5"/>
<evidence type="ECO:0000256" key="1">
    <source>
        <dbReference type="SAM" id="Phobius"/>
    </source>
</evidence>
<dbReference type="EMBL" id="VYQE01000007">
    <property type="protein sequence ID" value="KAA9005281.1"/>
    <property type="molecule type" value="Genomic_DNA"/>
</dbReference>
<feature type="transmembrane region" description="Helical" evidence="1">
    <location>
        <begin position="179"/>
        <end position="200"/>
    </location>
</feature>
<accession>A0A5J5GBA5</accession>
<evidence type="ECO:0000313" key="2">
    <source>
        <dbReference type="EMBL" id="KAA9005281.1"/>
    </source>
</evidence>
<dbReference type="Pfam" id="PF06055">
    <property type="entry name" value="ExoD"/>
    <property type="match status" value="1"/>
</dbReference>
<organism evidence="2 3">
    <name type="scientific">Histidinibacterium aquaticum</name>
    <dbReference type="NCBI Taxonomy" id="2613962"/>
    <lineage>
        <taxon>Bacteria</taxon>
        <taxon>Pseudomonadati</taxon>
        <taxon>Pseudomonadota</taxon>
        <taxon>Alphaproteobacteria</taxon>
        <taxon>Rhodobacterales</taxon>
        <taxon>Paracoccaceae</taxon>
        <taxon>Histidinibacterium</taxon>
    </lineage>
</organism>
<feature type="transmembrane region" description="Helical" evidence="1">
    <location>
        <begin position="130"/>
        <end position="148"/>
    </location>
</feature>
<feature type="transmembrane region" description="Helical" evidence="1">
    <location>
        <begin position="33"/>
        <end position="54"/>
    </location>
</feature>
<dbReference type="Proteomes" id="UP000326554">
    <property type="component" value="Unassembled WGS sequence"/>
</dbReference>
<keyword evidence="1" id="KW-0812">Transmembrane</keyword>
<dbReference type="PANTHER" id="PTHR41795">
    <property type="entry name" value="EXOPOLYSACCHARIDE SYNTHESIS PROTEIN"/>
    <property type="match status" value="1"/>
</dbReference>
<reference evidence="2 3" key="1">
    <citation type="submission" date="2019-09" db="EMBL/GenBank/DDBJ databases">
        <authorList>
            <person name="Park J.-S."/>
            <person name="Choi H.-J."/>
        </authorList>
    </citation>
    <scope>NUCLEOTIDE SEQUENCE [LARGE SCALE GENOMIC DNA]</scope>
    <source>
        <strain evidence="2 3">176SS1-4</strain>
    </source>
</reference>
<keyword evidence="1" id="KW-0472">Membrane</keyword>
<comment type="caution">
    <text evidence="2">The sequence shown here is derived from an EMBL/GenBank/DDBJ whole genome shotgun (WGS) entry which is preliminary data.</text>
</comment>
<keyword evidence="1" id="KW-1133">Transmembrane helix</keyword>
<dbReference type="PIRSF" id="PIRSF033239">
    <property type="entry name" value="ExoD"/>
    <property type="match status" value="1"/>
</dbReference>
<sequence length="202" mass="21859">MTEIDTAQGHPVEDIVNRLSEIAEQETVTLRQLVEAFGTASFVPALMVPALLVVSPLSGIPVFSSVCGLTIALIALQHLFSRDHLWLPEFLMKRTLKGHQLRDAMNHIRKIAAWIDRHSKDRLKLLTRKPGVYVPRALAVLCGAAMPFLELVPFSSSILGAATLLFAVSFLARDGVYALAGIAVMTVAASVPAFVLNSVFGS</sequence>
<dbReference type="RefSeq" id="WP_150446786.1">
    <property type="nucleotide sequence ID" value="NZ_VYQE01000007.1"/>
</dbReference>
<feature type="transmembrane region" description="Helical" evidence="1">
    <location>
        <begin position="60"/>
        <end position="80"/>
    </location>
</feature>
<dbReference type="PANTHER" id="PTHR41795:SF1">
    <property type="entry name" value="EXOPOLYSACCHARIDE SYNTHESIS PROTEIN"/>
    <property type="match status" value="1"/>
</dbReference>
<dbReference type="InterPro" id="IPR010331">
    <property type="entry name" value="ExoD"/>
</dbReference>
<keyword evidence="3" id="KW-1185">Reference proteome</keyword>
<gene>
    <name evidence="2" type="ORF">F3S47_18440</name>
</gene>